<keyword evidence="5" id="KW-1185">Reference proteome</keyword>
<feature type="chain" id="PRO_5045828981" evidence="2">
    <location>
        <begin position="37"/>
        <end position="346"/>
    </location>
</feature>
<dbReference type="PANTHER" id="PTHR35936">
    <property type="entry name" value="MEMBRANE-BOUND LYTIC MUREIN TRANSGLYCOSYLASE F"/>
    <property type="match status" value="1"/>
</dbReference>
<evidence type="ECO:0000313" key="5">
    <source>
        <dbReference type="Proteomes" id="UP001501084"/>
    </source>
</evidence>
<comment type="caution">
    <text evidence="4">The sequence shown here is derived from an EMBL/GenBank/DDBJ whole genome shotgun (WGS) entry which is preliminary data.</text>
</comment>
<gene>
    <name evidence="4" type="ORF">GCM10009786_07940</name>
</gene>
<evidence type="ECO:0000259" key="3">
    <source>
        <dbReference type="SMART" id="SM00062"/>
    </source>
</evidence>
<evidence type="ECO:0000256" key="1">
    <source>
        <dbReference type="ARBA" id="ARBA00022729"/>
    </source>
</evidence>
<dbReference type="SMART" id="SM00062">
    <property type="entry name" value="PBPb"/>
    <property type="match status" value="1"/>
</dbReference>
<protein>
    <submittedName>
        <fullName evidence="4">ABC transporter substrate-binding protein</fullName>
    </submittedName>
</protein>
<dbReference type="Pfam" id="PF00497">
    <property type="entry name" value="SBP_bac_3"/>
    <property type="match status" value="1"/>
</dbReference>
<dbReference type="InterPro" id="IPR001638">
    <property type="entry name" value="Solute-binding_3/MltF_N"/>
</dbReference>
<feature type="signal peptide" evidence="2">
    <location>
        <begin position="1"/>
        <end position="36"/>
    </location>
</feature>
<dbReference type="Proteomes" id="UP001501084">
    <property type="component" value="Unassembled WGS sequence"/>
</dbReference>
<dbReference type="Gene3D" id="3.40.190.10">
    <property type="entry name" value="Periplasmic binding protein-like II"/>
    <property type="match status" value="2"/>
</dbReference>
<sequence>MTASRHRSPQHHRSLRRGAALLAALAATACALTACSALVTDDEQRRGASTESTAPASEAAFDLTTSNLDTRPHTDPVPQAVEALAASGFEPAQAGKLTVAILGAGSPPTSFFAEDDAQTIIGSDPDFGSLLAEGLDLAYAPENVAWADWPLGVESGKYDLALINIGVTEERKELFDFATYRDAVMAFTVAEDSEVTEIAEPADVSGIKVIVGSGTNQEQYLLDWFVQNEEAGIDPGEAVYYDDSAAGLLALTSGRADASIEPYALAAFREQTLGDTRIVGAFNSAYPVDGQIGAVTAKGSGLVEPVQLVFASLIENGQYDAVLERWGQEDEAIAESLINPPGLPKP</sequence>
<keyword evidence="1 2" id="KW-0732">Signal</keyword>
<organism evidence="4 5">
    <name type="scientific">Leucobacter alluvii</name>
    <dbReference type="NCBI Taxonomy" id="340321"/>
    <lineage>
        <taxon>Bacteria</taxon>
        <taxon>Bacillati</taxon>
        <taxon>Actinomycetota</taxon>
        <taxon>Actinomycetes</taxon>
        <taxon>Micrococcales</taxon>
        <taxon>Microbacteriaceae</taxon>
        <taxon>Leucobacter</taxon>
    </lineage>
</organism>
<dbReference type="EMBL" id="BAAAOP010000004">
    <property type="protein sequence ID" value="GAA2186594.1"/>
    <property type="molecule type" value="Genomic_DNA"/>
</dbReference>
<name>A0ABP5MYE5_9MICO</name>
<evidence type="ECO:0000313" key="4">
    <source>
        <dbReference type="EMBL" id="GAA2186594.1"/>
    </source>
</evidence>
<dbReference type="PANTHER" id="PTHR35936:SF17">
    <property type="entry name" value="ARGININE-BINDING EXTRACELLULAR PROTEIN ARTP"/>
    <property type="match status" value="1"/>
</dbReference>
<accession>A0ABP5MYE5</accession>
<evidence type="ECO:0000256" key="2">
    <source>
        <dbReference type="SAM" id="SignalP"/>
    </source>
</evidence>
<proteinExistence type="predicted"/>
<dbReference type="SUPFAM" id="SSF53850">
    <property type="entry name" value="Periplasmic binding protein-like II"/>
    <property type="match status" value="1"/>
</dbReference>
<dbReference type="PROSITE" id="PS51257">
    <property type="entry name" value="PROKAR_LIPOPROTEIN"/>
    <property type="match status" value="1"/>
</dbReference>
<dbReference type="RefSeq" id="WP_346057465.1">
    <property type="nucleotide sequence ID" value="NZ_BAAAOP010000004.1"/>
</dbReference>
<feature type="domain" description="Solute-binding protein family 3/N-terminal" evidence="3">
    <location>
        <begin position="96"/>
        <end position="330"/>
    </location>
</feature>
<reference evidence="5" key="1">
    <citation type="journal article" date="2019" name="Int. J. Syst. Evol. Microbiol.">
        <title>The Global Catalogue of Microorganisms (GCM) 10K type strain sequencing project: providing services to taxonomists for standard genome sequencing and annotation.</title>
        <authorList>
            <consortium name="The Broad Institute Genomics Platform"/>
            <consortium name="The Broad Institute Genome Sequencing Center for Infectious Disease"/>
            <person name="Wu L."/>
            <person name="Ma J."/>
        </authorList>
    </citation>
    <scope>NUCLEOTIDE SEQUENCE [LARGE SCALE GENOMIC DNA]</scope>
    <source>
        <strain evidence="5">JCM 14919</strain>
    </source>
</reference>